<dbReference type="Gene3D" id="6.20.210.20">
    <property type="entry name" value="THAP domain"/>
    <property type="match status" value="1"/>
</dbReference>
<dbReference type="GO" id="GO:0003677">
    <property type="term" value="F:DNA binding"/>
    <property type="evidence" value="ECO:0007669"/>
    <property type="project" value="UniProtKB-UniRule"/>
</dbReference>
<feature type="domain" description="THAP-type" evidence="7">
    <location>
        <begin position="1"/>
        <end position="78"/>
    </location>
</feature>
<evidence type="ECO:0000259" key="7">
    <source>
        <dbReference type="PROSITE" id="PS50950"/>
    </source>
</evidence>
<feature type="non-terminal residue" evidence="8">
    <location>
        <position position="398"/>
    </location>
</feature>
<protein>
    <submittedName>
        <fullName evidence="8">THAP domain-containing protein 9</fullName>
    </submittedName>
</protein>
<dbReference type="SMART" id="SM00980">
    <property type="entry name" value="THAP"/>
    <property type="match status" value="1"/>
</dbReference>
<keyword evidence="2 5" id="KW-0863">Zinc-finger</keyword>
<evidence type="ECO:0000313" key="9">
    <source>
        <dbReference type="Proteomes" id="UP000478052"/>
    </source>
</evidence>
<dbReference type="OrthoDB" id="6625162at2759"/>
<comment type="caution">
    <text evidence="8">The sequence shown here is derived from an EMBL/GenBank/DDBJ whole genome shotgun (WGS) entry which is preliminary data.</text>
</comment>
<reference evidence="8 9" key="1">
    <citation type="submission" date="2019-08" db="EMBL/GenBank/DDBJ databases">
        <title>Whole genome of Aphis craccivora.</title>
        <authorList>
            <person name="Voronova N.V."/>
            <person name="Shulinski R.S."/>
            <person name="Bandarenka Y.V."/>
            <person name="Zhorov D.G."/>
            <person name="Warner D."/>
        </authorList>
    </citation>
    <scope>NUCLEOTIDE SEQUENCE [LARGE SCALE GENOMIC DNA]</scope>
    <source>
        <strain evidence="8">180601</strain>
        <tissue evidence="8">Whole Body</tissue>
    </source>
</reference>
<dbReference type="InterPro" id="IPR038441">
    <property type="entry name" value="THAP_Znf_sf"/>
</dbReference>
<accession>A0A6G0VRR1</accession>
<evidence type="ECO:0000256" key="6">
    <source>
        <dbReference type="SAM" id="Coils"/>
    </source>
</evidence>
<evidence type="ECO:0000313" key="8">
    <source>
        <dbReference type="EMBL" id="KAF0705390.1"/>
    </source>
</evidence>
<keyword evidence="6" id="KW-0175">Coiled coil</keyword>
<keyword evidence="3" id="KW-0862">Zinc</keyword>
<proteinExistence type="predicted"/>
<dbReference type="SUPFAM" id="SSF57716">
    <property type="entry name" value="Glucocorticoid receptor-like (DNA-binding domain)"/>
    <property type="match status" value="1"/>
</dbReference>
<evidence type="ECO:0000256" key="4">
    <source>
        <dbReference type="ARBA" id="ARBA00023125"/>
    </source>
</evidence>
<dbReference type="Proteomes" id="UP000478052">
    <property type="component" value="Unassembled WGS sequence"/>
</dbReference>
<gene>
    <name evidence="8" type="ORF">FWK35_00033144</name>
</gene>
<dbReference type="InterPro" id="IPR006612">
    <property type="entry name" value="THAP_Znf"/>
</dbReference>
<sequence>MSCCVPFCPYKGIKSSTFSIPKNTSLKVEWERILGTSSKVSSRVCQNHFKHDDINTWECGQGDNKFTNLEFNVSPKYNKITTVISNIENDHCCIANNNKRLKRHNIDRNVFEESSTKRIEMSELGYSLSNMQIETYENIEGLIRTFDKINICQGSMSSNLSDINLSYGHQKIETFEVIKHLKCSTIVTDDESGERNVRIWCKCLDYSIKHKKLREKNNKKTRIFFSSKKKKKLQLLNKAKHLLKKKCSRATSRMVNLQTSLNNNKEEMRKMSESKIEELLKSNNIPQCQSDLIYEILKASKIKNCKQRYSDNWMLLCMLLQISGYRFLRDNNILPLPCINTIIRFRFPKFLIPKSDSDLRTLIPNSDSEFRLPNSDSEFRNQITISDIRTLIPNSEFR</sequence>
<keyword evidence="9" id="KW-1185">Reference proteome</keyword>
<dbReference type="EMBL" id="VUJU01013257">
    <property type="protein sequence ID" value="KAF0705390.1"/>
    <property type="molecule type" value="Genomic_DNA"/>
</dbReference>
<dbReference type="GO" id="GO:0008270">
    <property type="term" value="F:zinc ion binding"/>
    <property type="evidence" value="ECO:0007669"/>
    <property type="project" value="UniProtKB-KW"/>
</dbReference>
<dbReference type="Pfam" id="PF05485">
    <property type="entry name" value="THAP"/>
    <property type="match status" value="1"/>
</dbReference>
<dbReference type="PROSITE" id="PS50950">
    <property type="entry name" value="ZF_THAP"/>
    <property type="match status" value="1"/>
</dbReference>
<keyword evidence="4 5" id="KW-0238">DNA-binding</keyword>
<evidence type="ECO:0000256" key="1">
    <source>
        <dbReference type="ARBA" id="ARBA00022723"/>
    </source>
</evidence>
<evidence type="ECO:0000256" key="2">
    <source>
        <dbReference type="ARBA" id="ARBA00022771"/>
    </source>
</evidence>
<feature type="coiled-coil region" evidence="6">
    <location>
        <begin position="254"/>
        <end position="282"/>
    </location>
</feature>
<evidence type="ECO:0000256" key="5">
    <source>
        <dbReference type="PROSITE-ProRule" id="PRU00309"/>
    </source>
</evidence>
<name>A0A6G0VRR1_APHCR</name>
<evidence type="ECO:0000256" key="3">
    <source>
        <dbReference type="ARBA" id="ARBA00022833"/>
    </source>
</evidence>
<organism evidence="8 9">
    <name type="scientific">Aphis craccivora</name>
    <name type="common">Cowpea aphid</name>
    <dbReference type="NCBI Taxonomy" id="307492"/>
    <lineage>
        <taxon>Eukaryota</taxon>
        <taxon>Metazoa</taxon>
        <taxon>Ecdysozoa</taxon>
        <taxon>Arthropoda</taxon>
        <taxon>Hexapoda</taxon>
        <taxon>Insecta</taxon>
        <taxon>Pterygota</taxon>
        <taxon>Neoptera</taxon>
        <taxon>Paraneoptera</taxon>
        <taxon>Hemiptera</taxon>
        <taxon>Sternorrhyncha</taxon>
        <taxon>Aphidomorpha</taxon>
        <taxon>Aphidoidea</taxon>
        <taxon>Aphididae</taxon>
        <taxon>Aphidini</taxon>
        <taxon>Aphis</taxon>
        <taxon>Aphis</taxon>
    </lineage>
</organism>
<dbReference type="AlphaFoldDB" id="A0A6G0VRR1"/>
<keyword evidence="1" id="KW-0479">Metal-binding</keyword>